<evidence type="ECO:0000313" key="1">
    <source>
        <dbReference type="EMBL" id="AFK44759.1"/>
    </source>
</evidence>
<name>I3SWW7_MEDTR</name>
<reference evidence="1" key="1">
    <citation type="submission" date="2012-05" db="EMBL/GenBank/DDBJ databases">
        <authorList>
            <person name="Krishnakumar V."/>
            <person name="Cheung F."/>
            <person name="Xiao Y."/>
            <person name="Chan A."/>
            <person name="Moskal W.A."/>
            <person name="Town C.D."/>
        </authorList>
    </citation>
    <scope>NUCLEOTIDE SEQUENCE</scope>
</reference>
<proteinExistence type="evidence at transcript level"/>
<reference evidence="2" key="2">
    <citation type="journal article" date="2018" name="Nat. Plants">
        <title>Whole-genome landscape of Medicago truncatula symbiotic genes.</title>
        <authorList>
            <person name="Pecrix Y."/>
            <person name="Gamas P."/>
            <person name="Carrere S."/>
        </authorList>
    </citation>
    <scope>NUCLEOTIDE SEQUENCE</scope>
    <source>
        <tissue evidence="2">Leaves</tissue>
    </source>
</reference>
<gene>
    <name evidence="2" type="ORF">MtrunA17_Chr8g0340121</name>
</gene>
<sequence length="62" mass="7025">MGLWFSNHVLICVKKKSCANYVISDKQIYVSLLAFQPFTCYLISNAICIRVVAFCDSSVIFL</sequence>
<dbReference type="EMBL" id="PSQE01000008">
    <property type="protein sequence ID" value="RHN39090.1"/>
    <property type="molecule type" value="Genomic_DNA"/>
</dbReference>
<dbReference type="Proteomes" id="UP000265566">
    <property type="component" value="Chromosome 8"/>
</dbReference>
<dbReference type="AlphaFoldDB" id="I3SWW7"/>
<evidence type="ECO:0000313" key="2">
    <source>
        <dbReference type="EMBL" id="RHN39090.1"/>
    </source>
</evidence>
<protein>
    <submittedName>
        <fullName evidence="1">Uncharacterized protein</fullName>
    </submittedName>
</protein>
<dbReference type="Gramene" id="rna45084">
    <property type="protein sequence ID" value="RHN39090.1"/>
    <property type="gene ID" value="gene45084"/>
</dbReference>
<organism evidence="1">
    <name type="scientific">Medicago truncatula</name>
    <name type="common">Barrel medic</name>
    <name type="synonym">Medicago tribuloides</name>
    <dbReference type="NCBI Taxonomy" id="3880"/>
    <lineage>
        <taxon>Eukaryota</taxon>
        <taxon>Viridiplantae</taxon>
        <taxon>Streptophyta</taxon>
        <taxon>Embryophyta</taxon>
        <taxon>Tracheophyta</taxon>
        <taxon>Spermatophyta</taxon>
        <taxon>Magnoliopsida</taxon>
        <taxon>eudicotyledons</taxon>
        <taxon>Gunneridae</taxon>
        <taxon>Pentapetalae</taxon>
        <taxon>rosids</taxon>
        <taxon>fabids</taxon>
        <taxon>Fabales</taxon>
        <taxon>Fabaceae</taxon>
        <taxon>Papilionoideae</taxon>
        <taxon>50 kb inversion clade</taxon>
        <taxon>NPAAA clade</taxon>
        <taxon>Hologalegina</taxon>
        <taxon>IRL clade</taxon>
        <taxon>Trifolieae</taxon>
        <taxon>Medicago</taxon>
    </lineage>
</organism>
<dbReference type="EMBL" id="BT144965">
    <property type="protein sequence ID" value="AFK44759.1"/>
    <property type="molecule type" value="mRNA"/>
</dbReference>
<accession>I3SWW7</accession>